<protein>
    <submittedName>
        <fullName evidence="1">Uncharacterized protein</fullName>
    </submittedName>
</protein>
<sequence length="198" mass="22565">MWAVGIQAAQKSPAPLPSVEEVEAQEDLAPKHFPGQHVVRVGEHFIVKHGWLKEDAEGRTCTYIVMEHLRGFLDKLRCLPSPDGFGSLDNSPLNDALFLTEEEQPSINGSVKTEAEIAEALVLKLERGDDKFPVERASCYRHVFPSMAGRYPRYWESATAIFGCGWWADDFRAWIPKFLDEYPNEYLWLGNTGTFLWY</sequence>
<gene>
    <name evidence="1" type="ORF">C7999DRAFT_38529</name>
</gene>
<reference evidence="1" key="2">
    <citation type="submission" date="2023-05" db="EMBL/GenBank/DDBJ databases">
        <authorList>
            <consortium name="Lawrence Berkeley National Laboratory"/>
            <person name="Steindorff A."/>
            <person name="Hensen N."/>
            <person name="Bonometti L."/>
            <person name="Westerberg I."/>
            <person name="Brannstrom I.O."/>
            <person name="Guillou S."/>
            <person name="Cros-Aarteil S."/>
            <person name="Calhoun S."/>
            <person name="Haridas S."/>
            <person name="Kuo A."/>
            <person name="Mondo S."/>
            <person name="Pangilinan J."/>
            <person name="Riley R."/>
            <person name="Labutti K."/>
            <person name="Andreopoulos B."/>
            <person name="Lipzen A."/>
            <person name="Chen C."/>
            <person name="Yanf M."/>
            <person name="Daum C."/>
            <person name="Ng V."/>
            <person name="Clum A."/>
            <person name="Ohm R."/>
            <person name="Martin F."/>
            <person name="Silar P."/>
            <person name="Natvig D."/>
            <person name="Lalanne C."/>
            <person name="Gautier V."/>
            <person name="Ament-Velasquez S.L."/>
            <person name="Kruys A."/>
            <person name="Hutchinson M.I."/>
            <person name="Powell A.J."/>
            <person name="Barry K."/>
            <person name="Miller A.N."/>
            <person name="Grigoriev I.V."/>
            <person name="Debuchy R."/>
            <person name="Gladieux P."/>
            <person name="Thoren M.H."/>
            <person name="Johannesson H."/>
        </authorList>
    </citation>
    <scope>NUCLEOTIDE SEQUENCE</scope>
    <source>
        <strain evidence="1">CBS 359.72</strain>
    </source>
</reference>
<evidence type="ECO:0000313" key="1">
    <source>
        <dbReference type="EMBL" id="KAK4250456.1"/>
    </source>
</evidence>
<dbReference type="Proteomes" id="UP001303647">
    <property type="component" value="Unassembled WGS sequence"/>
</dbReference>
<proteinExistence type="predicted"/>
<reference evidence="1" key="1">
    <citation type="journal article" date="2023" name="Mol. Phylogenet. Evol.">
        <title>Genome-scale phylogeny and comparative genomics of the fungal order Sordariales.</title>
        <authorList>
            <person name="Hensen N."/>
            <person name="Bonometti L."/>
            <person name="Westerberg I."/>
            <person name="Brannstrom I.O."/>
            <person name="Guillou S."/>
            <person name="Cros-Aarteil S."/>
            <person name="Calhoun S."/>
            <person name="Haridas S."/>
            <person name="Kuo A."/>
            <person name="Mondo S."/>
            <person name="Pangilinan J."/>
            <person name="Riley R."/>
            <person name="LaButti K."/>
            <person name="Andreopoulos B."/>
            <person name="Lipzen A."/>
            <person name="Chen C."/>
            <person name="Yan M."/>
            <person name="Daum C."/>
            <person name="Ng V."/>
            <person name="Clum A."/>
            <person name="Steindorff A."/>
            <person name="Ohm R.A."/>
            <person name="Martin F."/>
            <person name="Silar P."/>
            <person name="Natvig D.O."/>
            <person name="Lalanne C."/>
            <person name="Gautier V."/>
            <person name="Ament-Velasquez S.L."/>
            <person name="Kruys A."/>
            <person name="Hutchinson M.I."/>
            <person name="Powell A.J."/>
            <person name="Barry K."/>
            <person name="Miller A.N."/>
            <person name="Grigoriev I.V."/>
            <person name="Debuchy R."/>
            <person name="Gladieux P."/>
            <person name="Hiltunen Thoren M."/>
            <person name="Johannesson H."/>
        </authorList>
    </citation>
    <scope>NUCLEOTIDE SEQUENCE</scope>
    <source>
        <strain evidence="1">CBS 359.72</strain>
    </source>
</reference>
<evidence type="ECO:0000313" key="2">
    <source>
        <dbReference type="Proteomes" id="UP001303647"/>
    </source>
</evidence>
<accession>A0AAN7HHS6</accession>
<dbReference type="EMBL" id="MU857613">
    <property type="protein sequence ID" value="KAK4250456.1"/>
    <property type="molecule type" value="Genomic_DNA"/>
</dbReference>
<keyword evidence="2" id="KW-1185">Reference proteome</keyword>
<name>A0AAN7HHS6_9PEZI</name>
<comment type="caution">
    <text evidence="1">The sequence shown here is derived from an EMBL/GenBank/DDBJ whole genome shotgun (WGS) entry which is preliminary data.</text>
</comment>
<organism evidence="1 2">
    <name type="scientific">Corynascus novoguineensis</name>
    <dbReference type="NCBI Taxonomy" id="1126955"/>
    <lineage>
        <taxon>Eukaryota</taxon>
        <taxon>Fungi</taxon>
        <taxon>Dikarya</taxon>
        <taxon>Ascomycota</taxon>
        <taxon>Pezizomycotina</taxon>
        <taxon>Sordariomycetes</taxon>
        <taxon>Sordariomycetidae</taxon>
        <taxon>Sordariales</taxon>
        <taxon>Chaetomiaceae</taxon>
        <taxon>Corynascus</taxon>
    </lineage>
</organism>
<dbReference type="AlphaFoldDB" id="A0AAN7HHS6"/>